<evidence type="ECO:0000313" key="2">
    <source>
        <dbReference type="Proteomes" id="UP000195105"/>
    </source>
</evidence>
<sequence>MRLPRIERELARAQVLADEYDNFDERAGLERIARRVLWDSALSLEKRAQRIRTAWGADDRTPAPGMIPQPGEVDEGGLTALHERAAHELDALSAYVIGDQSAVAAMGLLVDDPIRIEPDGALAFACLLYLADKDEAARFWWSFAAGAGAATAAYCLYLHHLHYSELRDAQHWREWATDLAAEDHTPTLHHFSTLNNTRPNLPVPCTDPAPNGEAEAGKAWLIVESCETWRAHIRLSRTLTKAVYRLEVCDDADYGTIPRPDPELAAELEECAGSAT</sequence>
<dbReference type="AlphaFoldDB" id="A0A243RA29"/>
<accession>A0A243RA29</accession>
<dbReference type="EMBL" id="NGFN01000453">
    <property type="protein sequence ID" value="OUC91498.1"/>
    <property type="molecule type" value="Genomic_DNA"/>
</dbReference>
<dbReference type="Proteomes" id="UP000195105">
    <property type="component" value="Unassembled WGS sequence"/>
</dbReference>
<name>A0A243RA29_9ACTN</name>
<gene>
    <name evidence="1" type="ORF">CA983_39525</name>
</gene>
<organism evidence="1 2">
    <name type="scientific">Streptomyces swartbergensis</name>
    <dbReference type="NCBI Taxonomy" id="487165"/>
    <lineage>
        <taxon>Bacteria</taxon>
        <taxon>Bacillati</taxon>
        <taxon>Actinomycetota</taxon>
        <taxon>Actinomycetes</taxon>
        <taxon>Kitasatosporales</taxon>
        <taxon>Streptomycetaceae</taxon>
        <taxon>Streptomyces</taxon>
    </lineage>
</organism>
<keyword evidence="2" id="KW-1185">Reference proteome</keyword>
<evidence type="ECO:0000313" key="1">
    <source>
        <dbReference type="EMBL" id="OUC91498.1"/>
    </source>
</evidence>
<proteinExistence type="predicted"/>
<comment type="caution">
    <text evidence="1">The sequence shown here is derived from an EMBL/GenBank/DDBJ whole genome shotgun (WGS) entry which is preliminary data.</text>
</comment>
<reference evidence="1 2" key="1">
    <citation type="submission" date="2017-05" db="EMBL/GenBank/DDBJ databases">
        <title>Biotechnological potential of actinobacteria isolated from South African environments.</title>
        <authorList>
            <person name="Le Roes-Hill M."/>
            <person name="Prins A."/>
            <person name="Durrell K.A."/>
        </authorList>
    </citation>
    <scope>NUCLEOTIDE SEQUENCE [LARGE SCALE GENOMIC DNA]</scope>
    <source>
        <strain evidence="1 2">HMC13</strain>
    </source>
</reference>
<protein>
    <submittedName>
        <fullName evidence="1">Uncharacterized protein</fullName>
    </submittedName>
</protein>
<dbReference type="RefSeq" id="WP_086605544.1">
    <property type="nucleotide sequence ID" value="NZ_NGFN01000453.1"/>
</dbReference>